<dbReference type="Proteomes" id="UP000515847">
    <property type="component" value="Chromosome"/>
</dbReference>
<dbReference type="Gene3D" id="3.40.30.10">
    <property type="entry name" value="Glutaredoxin"/>
    <property type="match status" value="1"/>
</dbReference>
<evidence type="ECO:0000313" key="2">
    <source>
        <dbReference type="EMBL" id="QNB45642.1"/>
    </source>
</evidence>
<evidence type="ECO:0000313" key="3">
    <source>
        <dbReference type="Proteomes" id="UP000515847"/>
    </source>
</evidence>
<evidence type="ECO:0008006" key="4">
    <source>
        <dbReference type="Google" id="ProtNLM"/>
    </source>
</evidence>
<organism evidence="2 3">
    <name type="scientific">Thermanaerosceptrum fracticalcis</name>
    <dbReference type="NCBI Taxonomy" id="1712410"/>
    <lineage>
        <taxon>Bacteria</taxon>
        <taxon>Bacillati</taxon>
        <taxon>Bacillota</taxon>
        <taxon>Clostridia</taxon>
        <taxon>Eubacteriales</taxon>
        <taxon>Peptococcaceae</taxon>
        <taxon>Thermanaerosceptrum</taxon>
    </lineage>
</organism>
<protein>
    <recommendedName>
        <fullName evidence="4">Arsenate reductase</fullName>
    </recommendedName>
</protein>
<dbReference type="InterPro" id="IPR036249">
    <property type="entry name" value="Thioredoxin-like_sf"/>
</dbReference>
<dbReference type="AlphaFoldDB" id="A0A7G6E0N8"/>
<dbReference type="PROSITE" id="PS51353">
    <property type="entry name" value="ARSC"/>
    <property type="match status" value="1"/>
</dbReference>
<dbReference type="Pfam" id="PF03960">
    <property type="entry name" value="ArsC"/>
    <property type="match status" value="1"/>
</dbReference>
<accession>A0A7G6E0N8</accession>
<sequence>MTTNSQTYKKLQPNLGNMQEEKIIGLIQENPSIMVRPILTDGQHLITGFKETVYQTFLEQITFKG</sequence>
<keyword evidence="3" id="KW-1185">Reference proteome</keyword>
<evidence type="ECO:0000256" key="1">
    <source>
        <dbReference type="PROSITE-ProRule" id="PRU01282"/>
    </source>
</evidence>
<dbReference type="OrthoDB" id="9794155at2"/>
<name>A0A7G6E0N8_THEFR</name>
<comment type="similarity">
    <text evidence="1">Belongs to the ArsC family.</text>
</comment>
<dbReference type="InterPro" id="IPR006660">
    <property type="entry name" value="Arsenate_reductase-like"/>
</dbReference>
<dbReference type="SUPFAM" id="SSF52833">
    <property type="entry name" value="Thioredoxin-like"/>
    <property type="match status" value="1"/>
</dbReference>
<proteinExistence type="inferred from homology"/>
<dbReference type="EMBL" id="CP045798">
    <property type="protein sequence ID" value="QNB45642.1"/>
    <property type="molecule type" value="Genomic_DNA"/>
</dbReference>
<reference evidence="2 3" key="1">
    <citation type="journal article" date="2019" name="Front. Microbiol.">
        <title>Thermoanaerosceptrum fracticalcis gen. nov. sp. nov., a Novel Fumarate-Fermenting Microorganism From a Deep Fractured Carbonate Aquifer of the US Great Basin.</title>
        <authorList>
            <person name="Hamilton-Brehm S.D."/>
            <person name="Stewart L.E."/>
            <person name="Zavarin M."/>
            <person name="Caldwell M."/>
            <person name="Lawson P.A."/>
            <person name="Onstott T.C."/>
            <person name="Grzymski J."/>
            <person name="Neveux I."/>
            <person name="Lollar B.S."/>
            <person name="Russell C.E."/>
            <person name="Moser D.P."/>
        </authorList>
    </citation>
    <scope>NUCLEOTIDE SEQUENCE [LARGE SCALE GENOMIC DNA]</scope>
    <source>
        <strain evidence="2 3">DRI-13</strain>
    </source>
</reference>
<dbReference type="KEGG" id="tfr:BR63_04550"/>
<gene>
    <name evidence="2" type="ORF">BR63_04550</name>
</gene>